<evidence type="ECO:0000256" key="2">
    <source>
        <dbReference type="ARBA" id="ARBA00006177"/>
    </source>
</evidence>
<comment type="caution">
    <text evidence="14">The sequence shown here is derived from an EMBL/GenBank/DDBJ whole genome shotgun (WGS) entry which is preliminary data.</text>
</comment>
<organism evidence="14 15">
    <name type="scientific">Ignelater luminosus</name>
    <name type="common">Cucubano</name>
    <name type="synonym">Pyrophorus luminosus</name>
    <dbReference type="NCBI Taxonomy" id="2038154"/>
    <lineage>
        <taxon>Eukaryota</taxon>
        <taxon>Metazoa</taxon>
        <taxon>Ecdysozoa</taxon>
        <taxon>Arthropoda</taxon>
        <taxon>Hexapoda</taxon>
        <taxon>Insecta</taxon>
        <taxon>Pterygota</taxon>
        <taxon>Neoptera</taxon>
        <taxon>Endopterygota</taxon>
        <taxon>Coleoptera</taxon>
        <taxon>Polyphaga</taxon>
        <taxon>Elateriformia</taxon>
        <taxon>Elateroidea</taxon>
        <taxon>Elateridae</taxon>
        <taxon>Agrypninae</taxon>
        <taxon>Pyrophorini</taxon>
        <taxon>Ignelater</taxon>
    </lineage>
</organism>
<dbReference type="PANTHER" id="PTHR46600:SF1">
    <property type="entry name" value="THAP DOMAIN-CONTAINING PROTEIN 1"/>
    <property type="match status" value="1"/>
</dbReference>
<accession>A0A8K0GBD6</accession>
<reference evidence="14" key="1">
    <citation type="submission" date="2019-08" db="EMBL/GenBank/DDBJ databases">
        <title>The genome of the North American firefly Photinus pyralis.</title>
        <authorList>
            <consortium name="Photinus pyralis genome working group"/>
            <person name="Fallon T.R."/>
            <person name="Sander Lower S.E."/>
            <person name="Weng J.-K."/>
        </authorList>
    </citation>
    <scope>NUCLEOTIDE SEQUENCE</scope>
    <source>
        <strain evidence="14">TRF0915ILg1</strain>
        <tissue evidence="14">Whole body</tissue>
    </source>
</reference>
<dbReference type="PROSITE" id="PS50950">
    <property type="entry name" value="ZF_THAP"/>
    <property type="match status" value="1"/>
</dbReference>
<dbReference type="Pfam" id="PF05485">
    <property type="entry name" value="THAP"/>
    <property type="match status" value="1"/>
</dbReference>
<dbReference type="Gene3D" id="6.20.210.20">
    <property type="entry name" value="THAP domain"/>
    <property type="match status" value="1"/>
</dbReference>
<evidence type="ECO:0000259" key="13">
    <source>
        <dbReference type="PROSITE" id="PS50950"/>
    </source>
</evidence>
<name>A0A8K0GBD6_IGNLU</name>
<evidence type="ECO:0000256" key="3">
    <source>
        <dbReference type="ARBA" id="ARBA00022723"/>
    </source>
</evidence>
<keyword evidence="8 12" id="KW-0238">DNA-binding</keyword>
<sequence length="767" mass="88448">MPYKCCVPACRSNYDKESEKVSVFSFPKDPNLQSKWIKAICREDFIITKNSKVCKLHFRDVDIETTVSIPEARRNRLENDFLRKTISESVESYAQYKNKVSVETFEDLKFKIDNFKVPDKWIIMKHEKRVNFLLICNPENPKLQCSVGINEDLSVFVFVENVKLTSIGSLKLPEYINDMNVIDKLLSDINQEISEREDSGMCIQVILSYCDRIQELLPDCKNNVEFIKEQVKLLPVHKSRLRYSWDLMLFCSLLHSISPHAYRFLRSSQKLKIPSTSTIRQVCGKFSCNPQLEQNPKDLLRYVSSKFSLLSAEDKLVILLMDEIHLKENLDYKSGNIVGNAFNDEKLAKSAHVFMISSLMSPYKEVVHILPVNKMTGEVLHTFLKNIVIGLHNIGFEVLGVVSDNHNENKPLYFVIDIVHILKNIRNNWLNKRNQDFKYPDFSNMEISERASFEALKEMHASESTSLLNKWELLEDGITLTKETHFALKHTTEALIHMSNFLLEKENFNYFLYDKIQTDNLEERFGKYRQLAGSQYHVSVRQIFESEAKLRIQAVMPLALTSHNFGEIIFDVNCVDGASLPSQEENAECNVADILANNCMVDEDDLDKISDTMWPLLTYIGGYCSHQITKKLKCNYCVEFLKGSNSENTRLIATSDRGGLSYPHEDVVRIVASVYIIFQKLISSPIEHVFVKQINQRATVISLGMENIPDHVFIGHTCVSHTSEFLIKKILHISANILLNNYTKKQNDIVNKKNMPMCKRQKLDKKV</sequence>
<keyword evidence="7" id="KW-0175">Coiled coil</keyword>
<evidence type="ECO:0000256" key="9">
    <source>
        <dbReference type="ARBA" id="ARBA00023163"/>
    </source>
</evidence>
<dbReference type="EMBL" id="VTPC01008092">
    <property type="protein sequence ID" value="KAF2893294.1"/>
    <property type="molecule type" value="Genomic_DNA"/>
</dbReference>
<dbReference type="InterPro" id="IPR006612">
    <property type="entry name" value="THAP_Znf"/>
</dbReference>
<evidence type="ECO:0000313" key="14">
    <source>
        <dbReference type="EMBL" id="KAF2893294.1"/>
    </source>
</evidence>
<keyword evidence="4 12" id="KW-0863">Zinc-finger</keyword>
<keyword evidence="6" id="KW-0805">Transcription regulation</keyword>
<dbReference type="SMART" id="SM00980">
    <property type="entry name" value="THAP"/>
    <property type="match status" value="1"/>
</dbReference>
<dbReference type="InterPro" id="IPR048365">
    <property type="entry name" value="TNP-like_RNaseH_N"/>
</dbReference>
<keyword evidence="5" id="KW-0862">Zinc</keyword>
<keyword evidence="9" id="KW-0804">Transcription</keyword>
<comment type="similarity">
    <text evidence="2">Belongs to the THAP1 family.</text>
</comment>
<feature type="domain" description="THAP-type" evidence="13">
    <location>
        <begin position="1"/>
        <end position="86"/>
    </location>
</feature>
<dbReference type="GO" id="GO:0005654">
    <property type="term" value="C:nucleoplasm"/>
    <property type="evidence" value="ECO:0007669"/>
    <property type="project" value="UniProtKB-SubCell"/>
</dbReference>
<keyword evidence="3" id="KW-0479">Metal-binding</keyword>
<dbReference type="InterPro" id="IPR038441">
    <property type="entry name" value="THAP_Znf_sf"/>
</dbReference>
<dbReference type="OrthoDB" id="6771146at2759"/>
<evidence type="ECO:0000313" key="15">
    <source>
        <dbReference type="Proteomes" id="UP000801492"/>
    </source>
</evidence>
<evidence type="ECO:0000256" key="10">
    <source>
        <dbReference type="ARBA" id="ARBA00023242"/>
    </source>
</evidence>
<evidence type="ECO:0000256" key="11">
    <source>
        <dbReference type="ARBA" id="ARBA00023306"/>
    </source>
</evidence>
<evidence type="ECO:0000256" key="6">
    <source>
        <dbReference type="ARBA" id="ARBA00023015"/>
    </source>
</evidence>
<keyword evidence="10" id="KW-0539">Nucleus</keyword>
<dbReference type="GO" id="GO:0008270">
    <property type="term" value="F:zinc ion binding"/>
    <property type="evidence" value="ECO:0007669"/>
    <property type="project" value="UniProtKB-KW"/>
</dbReference>
<dbReference type="GO" id="GO:0043565">
    <property type="term" value="F:sequence-specific DNA binding"/>
    <property type="evidence" value="ECO:0007669"/>
    <property type="project" value="InterPro"/>
</dbReference>
<keyword evidence="15" id="KW-1185">Reference proteome</keyword>
<evidence type="ECO:0000256" key="12">
    <source>
        <dbReference type="PROSITE-ProRule" id="PRU00309"/>
    </source>
</evidence>
<comment type="subcellular location">
    <subcellularLocation>
        <location evidence="1">Nucleus</location>
        <location evidence="1">Nucleoplasm</location>
    </subcellularLocation>
</comment>
<evidence type="ECO:0000256" key="8">
    <source>
        <dbReference type="ARBA" id="ARBA00023125"/>
    </source>
</evidence>
<dbReference type="AlphaFoldDB" id="A0A8K0GBD6"/>
<evidence type="ECO:0000256" key="7">
    <source>
        <dbReference type="ARBA" id="ARBA00023054"/>
    </source>
</evidence>
<dbReference type="PANTHER" id="PTHR46600">
    <property type="entry name" value="THAP DOMAIN-CONTAINING"/>
    <property type="match status" value="1"/>
</dbReference>
<gene>
    <name evidence="14" type="ORF">ILUMI_12882</name>
</gene>
<evidence type="ECO:0000256" key="1">
    <source>
        <dbReference type="ARBA" id="ARBA00004642"/>
    </source>
</evidence>
<proteinExistence type="inferred from homology"/>
<dbReference type="Pfam" id="PF21787">
    <property type="entry name" value="TNP-like_RNaseH_N"/>
    <property type="match status" value="1"/>
</dbReference>
<evidence type="ECO:0000256" key="5">
    <source>
        <dbReference type="ARBA" id="ARBA00022833"/>
    </source>
</evidence>
<protein>
    <recommendedName>
        <fullName evidence="13">THAP-type domain-containing protein</fullName>
    </recommendedName>
</protein>
<keyword evidence="11" id="KW-0131">Cell cycle</keyword>
<dbReference type="Proteomes" id="UP000801492">
    <property type="component" value="Unassembled WGS sequence"/>
</dbReference>
<dbReference type="InterPro" id="IPR026516">
    <property type="entry name" value="THAP1/10"/>
</dbReference>
<dbReference type="SUPFAM" id="SSF57716">
    <property type="entry name" value="Glucocorticoid receptor-like (DNA-binding domain)"/>
    <property type="match status" value="1"/>
</dbReference>
<evidence type="ECO:0000256" key="4">
    <source>
        <dbReference type="ARBA" id="ARBA00022771"/>
    </source>
</evidence>